<accession>A0A1Z3UAN2</accession>
<evidence type="ECO:0000256" key="3">
    <source>
        <dbReference type="ARBA" id="ARBA00022553"/>
    </source>
</evidence>
<dbReference type="PANTHER" id="PTHR43047">
    <property type="entry name" value="TWO-COMPONENT HISTIDINE PROTEIN KINASE"/>
    <property type="match status" value="1"/>
</dbReference>
<dbReference type="InterPro" id="IPR003594">
    <property type="entry name" value="HATPase_dom"/>
</dbReference>
<dbReference type="PROSITE" id="PS50109">
    <property type="entry name" value="HIS_KIN"/>
    <property type="match status" value="1"/>
</dbReference>
<sequence length="534" mass="56947">MSGVTSKTGWRAWSTFRIALILMLSSIIGMAGVLAIVSRGIDAHQARKEEGLVRLRLTRALETIGENLTTASVWDEAVDRMTAGDVAWYDRNFGAFYAAQHKHQFTLGYDGTGRLFRISTLGRPAETQVGEPFGQAARPLIDALRAEAAGRDRSVTADAGVRLKAAFVRVGDDVYVLGASTVVRHTAGGSTPASDPIVASFKPFAGELNLLRTRLALDRIHFQPGDTEPPKGMIGVDVRDVGGALLGRVVWAPEQPGYQILTKAGPLLLLLFIVLLIGTGSLLWNTTADVRRLKASEVALSAALERAEAANRAKTRFLSNVSHELRTPLNGVLGMAEIIGADLVTPQQRERLEILKASGRQQLRLVEELLDVVRLRDGAVALETRPFRPDNLLQRVANDFRGAAEAKGLKISVEAAEGEWLGDPVHVEKLMAALTDNAVRFTRTGGVMLRAVAGAGLALEVEDTGPGMEPAEAARLFEAFTQGDESATRTAEGLGLGLTAAHGLAALMGGKIEIVTAPGAGSTFRVVLPLKAVA</sequence>
<protein>
    <recommendedName>
        <fullName evidence="2">histidine kinase</fullName>
        <ecNumber evidence="2">2.7.13.3</ecNumber>
    </recommendedName>
</protein>
<dbReference type="GO" id="GO:0000155">
    <property type="term" value="F:phosphorelay sensor kinase activity"/>
    <property type="evidence" value="ECO:0007669"/>
    <property type="project" value="InterPro"/>
</dbReference>
<comment type="catalytic activity">
    <reaction evidence="1">
        <text>ATP + protein L-histidine = ADP + protein N-phospho-L-histidine.</text>
        <dbReference type="EC" id="2.7.13.3"/>
    </reaction>
</comment>
<evidence type="ECO:0000256" key="4">
    <source>
        <dbReference type="ARBA" id="ARBA00022679"/>
    </source>
</evidence>
<dbReference type="Pfam" id="PF00512">
    <property type="entry name" value="HisKA"/>
    <property type="match status" value="1"/>
</dbReference>
<dbReference type="InterPro" id="IPR036890">
    <property type="entry name" value="HATPase_C_sf"/>
</dbReference>
<dbReference type="Proteomes" id="UP000197050">
    <property type="component" value="Chromosome"/>
</dbReference>
<feature type="transmembrane region" description="Helical" evidence="6">
    <location>
        <begin position="16"/>
        <end position="37"/>
    </location>
</feature>
<dbReference type="PRINTS" id="PR00344">
    <property type="entry name" value="BCTRLSENSOR"/>
</dbReference>
<dbReference type="Gene3D" id="1.10.287.130">
    <property type="match status" value="1"/>
</dbReference>
<feature type="domain" description="Histidine kinase" evidence="7">
    <location>
        <begin position="320"/>
        <end position="532"/>
    </location>
</feature>
<dbReference type="Pfam" id="PF02518">
    <property type="entry name" value="HATPase_c"/>
    <property type="match status" value="1"/>
</dbReference>
<dbReference type="SUPFAM" id="SSF55874">
    <property type="entry name" value="ATPase domain of HSP90 chaperone/DNA topoisomerase II/histidine kinase"/>
    <property type="match status" value="1"/>
</dbReference>
<dbReference type="SMART" id="SM00387">
    <property type="entry name" value="HATPase_c"/>
    <property type="match status" value="1"/>
</dbReference>
<reference evidence="9" key="1">
    <citation type="submission" date="2017-06" db="EMBL/GenBank/DDBJ databases">
        <title>FDA dAtabase for Regulatory Grade micrObial Sequences (FDA-ARGOS): Supporting development and validation of Infectious Disease Dx tests.</title>
        <authorList>
            <person name="Minogue T."/>
            <person name="Wolcott M."/>
            <person name="Wasieloski L."/>
            <person name="Aguilar W."/>
            <person name="Moore D."/>
            <person name="Tallon L."/>
            <person name="Sadzewicz L."/>
            <person name="Sengamalay N."/>
            <person name="Ott S."/>
            <person name="Godinez A."/>
            <person name="Nagaraj S."/>
            <person name="Nadendla S."/>
            <person name="Geyer C."/>
            <person name="Sichtig H."/>
        </authorList>
    </citation>
    <scope>NUCLEOTIDE SEQUENCE [LARGE SCALE GENOMIC DNA]</scope>
    <source>
        <strain evidence="9">FDAARGOS_289</strain>
    </source>
</reference>
<keyword evidence="5" id="KW-0418">Kinase</keyword>
<dbReference type="InterPro" id="IPR007892">
    <property type="entry name" value="CHASE4"/>
</dbReference>
<proteinExistence type="predicted"/>
<evidence type="ECO:0000313" key="8">
    <source>
        <dbReference type="EMBL" id="ASE40369.1"/>
    </source>
</evidence>
<dbReference type="EMBL" id="CP022048">
    <property type="protein sequence ID" value="ASE40369.1"/>
    <property type="molecule type" value="Genomic_DNA"/>
</dbReference>
<evidence type="ECO:0000313" key="9">
    <source>
        <dbReference type="Proteomes" id="UP000197050"/>
    </source>
</evidence>
<dbReference type="InterPro" id="IPR004358">
    <property type="entry name" value="Sig_transdc_His_kin-like_C"/>
</dbReference>
<evidence type="ECO:0000256" key="1">
    <source>
        <dbReference type="ARBA" id="ARBA00000085"/>
    </source>
</evidence>
<keyword evidence="6" id="KW-0472">Membrane</keyword>
<evidence type="ECO:0000256" key="5">
    <source>
        <dbReference type="ARBA" id="ARBA00022777"/>
    </source>
</evidence>
<keyword evidence="6" id="KW-0812">Transmembrane</keyword>
<dbReference type="SMART" id="SM00388">
    <property type="entry name" value="HisKA"/>
    <property type="match status" value="1"/>
</dbReference>
<gene>
    <name evidence="8" type="ORF">CEP68_13230</name>
</gene>
<dbReference type="AlphaFoldDB" id="A0A1Z3UAN2"/>
<dbReference type="SUPFAM" id="SSF47384">
    <property type="entry name" value="Homodimeric domain of signal transducing histidine kinase"/>
    <property type="match status" value="1"/>
</dbReference>
<dbReference type="EC" id="2.7.13.3" evidence="2"/>
<keyword evidence="4" id="KW-0808">Transferase</keyword>
<organism evidence="8 9">
    <name type="scientific">Brevundimonas vesicularis</name>
    <name type="common">Pseudomonas vesicularis</name>
    <dbReference type="NCBI Taxonomy" id="41276"/>
    <lineage>
        <taxon>Bacteria</taxon>
        <taxon>Pseudomonadati</taxon>
        <taxon>Pseudomonadota</taxon>
        <taxon>Alphaproteobacteria</taxon>
        <taxon>Caulobacterales</taxon>
        <taxon>Caulobacteraceae</taxon>
        <taxon>Brevundimonas</taxon>
    </lineage>
</organism>
<dbReference type="KEGG" id="bvc:CEP68_13230"/>
<dbReference type="CDD" id="cd00082">
    <property type="entry name" value="HisKA"/>
    <property type="match status" value="1"/>
</dbReference>
<dbReference type="InterPro" id="IPR003661">
    <property type="entry name" value="HisK_dim/P_dom"/>
</dbReference>
<evidence type="ECO:0000259" key="7">
    <source>
        <dbReference type="PROSITE" id="PS50109"/>
    </source>
</evidence>
<name>A0A1Z3UAN2_BREVE</name>
<feature type="transmembrane region" description="Helical" evidence="6">
    <location>
        <begin position="267"/>
        <end position="284"/>
    </location>
</feature>
<keyword evidence="3" id="KW-0597">Phosphoprotein</keyword>
<keyword evidence="6" id="KW-1133">Transmembrane helix</keyword>
<evidence type="ECO:0000256" key="6">
    <source>
        <dbReference type="SAM" id="Phobius"/>
    </source>
</evidence>
<dbReference type="Pfam" id="PF05228">
    <property type="entry name" value="CHASE4"/>
    <property type="match status" value="1"/>
</dbReference>
<dbReference type="Gene3D" id="3.30.565.10">
    <property type="entry name" value="Histidine kinase-like ATPase, C-terminal domain"/>
    <property type="match status" value="1"/>
</dbReference>
<dbReference type="InterPro" id="IPR036097">
    <property type="entry name" value="HisK_dim/P_sf"/>
</dbReference>
<dbReference type="InterPro" id="IPR005467">
    <property type="entry name" value="His_kinase_dom"/>
</dbReference>
<evidence type="ECO:0000256" key="2">
    <source>
        <dbReference type="ARBA" id="ARBA00012438"/>
    </source>
</evidence>